<dbReference type="GO" id="GO:1990904">
    <property type="term" value="C:ribonucleoprotein complex"/>
    <property type="evidence" value="ECO:0007669"/>
    <property type="project" value="UniProtKB-KW"/>
</dbReference>
<organism evidence="16 17">
    <name type="scientific">Vesiculovirus radi</name>
    <dbReference type="NCBI Taxonomy" id="1972566"/>
    <lineage>
        <taxon>Viruses</taxon>
        <taxon>Riboviria</taxon>
        <taxon>Orthornavirae</taxon>
        <taxon>Negarnaviricota</taxon>
        <taxon>Haploviricotina</taxon>
        <taxon>Monjiviricetes</taxon>
        <taxon>Mononegavirales</taxon>
        <taxon>Rhabdoviridae</taxon>
        <taxon>Alpharhabdovirinae</taxon>
        <taxon>Vesiculovirus</taxon>
    </lineage>
</organism>
<dbReference type="GO" id="GO:0003723">
    <property type="term" value="F:RNA binding"/>
    <property type="evidence" value="ECO:0007669"/>
    <property type="project" value="UniProtKB-KW"/>
</dbReference>
<evidence type="ECO:0000256" key="11">
    <source>
        <dbReference type="ARBA" id="ARBA00023274"/>
    </source>
</evidence>
<dbReference type="InterPro" id="IPR000448">
    <property type="entry name" value="Rhabdo_ncapsid"/>
</dbReference>
<dbReference type="KEGG" id="vg:37616385"/>
<dbReference type="Gene3D" id="1.10.3570.10">
    <property type="entry name" value="Rhabdovirus nucleocapsid protein like domain"/>
    <property type="match status" value="1"/>
</dbReference>
<evidence type="ECO:0000256" key="7">
    <source>
        <dbReference type="ARBA" id="ARBA00022844"/>
    </source>
</evidence>
<dbReference type="GO" id="GO:0019013">
    <property type="term" value="C:viral nucleocapsid"/>
    <property type="evidence" value="ECO:0007669"/>
    <property type="project" value="UniProtKB-KW"/>
</dbReference>
<comment type="function">
    <text evidence="13">Encapsidates the genome in a ratio of one N per nine ribonucleotides, protecting it from nucleases. The encapsidated genomic RNA is termed the NC and serves as template for transcription and replication. The nucleocapsid is bullet-shaped with the tip containing 8 turns of a conical spiral before reaching the helical cylindrical trunk. Nucleocapsid assembly is concomitant with replication, therefore viral replication depends on the intracellular concentration of free N, termed N(0). All replicative products are resistant to nucleases.</text>
</comment>
<sequence length="428" mass="48056">MLSKIKHIASGTEVEVRLPASEDPVEYPGDYFSKNRQKPKLYICDGANLDDMRQSVEQGLISRNVDICHVNAYLYHVLKDIEAVADQDWSSFGISIAKAGDRVKLFDMLDVETLNQKPSAGQACPTATKEDDRWLPMYLLGLYRVGRATVVSYQSELLEALSNQCKLRSKEFKELVQTQSDFFEAWGNDLNFTKIVAAVDMFFHKFKKHPDAALRFGTIVSRFRDCASLSTFHHLVKVTGLSLEVVGTWILNDQVAKEIIQMMKPGQEIDQADSYMPYLIDFGLSTKSPYSSVKNPCFHFWGQTTALLLRSGRAKNARAPDDIPYQSLTHASLLFAYAVGRTSDIAQRFSTGETYKSETAGTSGQPKGNPLVDAVEPSSSNVVHWLAWWDDVGRVPTKEMEAFAKRAVHGLTDLRVKSIGRHIKTHFE</sequence>
<protein>
    <recommendedName>
        <fullName evidence="4">Nucleoprotein</fullName>
    </recommendedName>
    <alternativeName>
        <fullName evidence="12">Nucleocapsid protein</fullName>
    </alternativeName>
</protein>
<evidence type="ECO:0000256" key="5">
    <source>
        <dbReference type="ARBA" id="ARBA00022497"/>
    </source>
</evidence>
<keyword evidence="6" id="KW-0167">Capsid protein</keyword>
<keyword evidence="8" id="KW-0694">RNA-binding</keyword>
<dbReference type="GO" id="GO:0030430">
    <property type="term" value="C:host cell cytoplasm"/>
    <property type="evidence" value="ECO:0007669"/>
    <property type="project" value="UniProtKB-SubCell"/>
</dbReference>
<comment type="subunit">
    <text evidence="14">Homomultimerizes to form the nucleocapsid. Binds to viral genomic RNA; this interaction contributes to the virion assembly. N in the nucleocapsid interacts (via C-terminus) with the P protein (via C-terminus); this interaction allows to package the L polymerase in the virion and positions the polymerase on the template, since P acts as a bridge between N and L. N(0) interacts with the P protein; this interaction prevents the uncontrolled aggregation of N(0). Interacts with the matrix protein (inner layer); this interaction contributes to the virion assembly. Interacts with the L polymerase.</text>
</comment>
<evidence type="ECO:0000256" key="10">
    <source>
        <dbReference type="ARBA" id="ARBA00023200"/>
    </source>
</evidence>
<proteinExistence type="inferred from homology"/>
<evidence type="ECO:0000256" key="4">
    <source>
        <dbReference type="ARBA" id="ARBA00014389"/>
    </source>
</evidence>
<dbReference type="Proteomes" id="UP000232933">
    <property type="component" value="Segment"/>
</dbReference>
<keyword evidence="10" id="KW-1035">Host cytoplasm</keyword>
<evidence type="ECO:0000256" key="1">
    <source>
        <dbReference type="ARBA" id="ARBA00004192"/>
    </source>
</evidence>
<evidence type="ECO:0000313" key="17">
    <source>
        <dbReference type="Proteomes" id="UP000232933"/>
    </source>
</evidence>
<reference evidence="16 17" key="1">
    <citation type="journal article" date="2015" name="PLoS Pathog.">
        <title>Evolution of genome size and complexity in the rhabdoviridae.</title>
        <authorList>
            <person name="Walker P.J."/>
            <person name="Firth C."/>
            <person name="Widen S.G."/>
            <person name="Blasdell K.R."/>
            <person name="Guzman H."/>
            <person name="Wood T.G."/>
            <person name="Paradkar P.N."/>
            <person name="Holmes E.C."/>
            <person name="Tesh R.B."/>
            <person name="Vasilakis N."/>
        </authorList>
    </citation>
    <scope>NUCLEOTIDE SEQUENCE [LARGE SCALE GENOMIC DNA]</scope>
    <source>
        <strain evidence="16 17">ISS Phl-166</strain>
    </source>
</reference>
<evidence type="ECO:0000256" key="13">
    <source>
        <dbReference type="ARBA" id="ARBA00049977"/>
    </source>
</evidence>
<dbReference type="InterPro" id="IPR023331">
    <property type="entry name" value="Rhabdovirus_ncapsid_C"/>
</dbReference>
<dbReference type="EMBL" id="KM205024">
    <property type="protein sequence ID" value="AJR28592.1"/>
    <property type="molecule type" value="Viral_cRNA"/>
</dbReference>
<evidence type="ECO:0000256" key="6">
    <source>
        <dbReference type="ARBA" id="ARBA00022561"/>
    </source>
</evidence>
<evidence type="ECO:0000259" key="15">
    <source>
        <dbReference type="Pfam" id="PF00945"/>
    </source>
</evidence>
<accession>A0A0D3R2A8</accession>
<evidence type="ECO:0000256" key="9">
    <source>
        <dbReference type="ARBA" id="ARBA00023086"/>
    </source>
</evidence>
<keyword evidence="5" id="KW-1139">Helical capsid protein</keyword>
<dbReference type="GeneID" id="37616385"/>
<evidence type="ECO:0000256" key="3">
    <source>
        <dbReference type="ARBA" id="ARBA00009733"/>
    </source>
</evidence>
<dbReference type="Gene3D" id="1.10.3610.10">
    <property type="entry name" value="Nucleoprotein"/>
    <property type="match status" value="1"/>
</dbReference>
<comment type="subcellular location">
    <subcellularLocation>
        <location evidence="1">Host cytoplasm</location>
    </subcellularLocation>
    <subcellularLocation>
        <location evidence="2">Virion</location>
    </subcellularLocation>
</comment>
<name>A0A0D3R2A8_9RHAB</name>
<dbReference type="OrthoDB" id="22890at10239"/>
<evidence type="ECO:0000256" key="14">
    <source>
        <dbReference type="ARBA" id="ARBA00050000"/>
    </source>
</evidence>
<evidence type="ECO:0000313" key="16">
    <source>
        <dbReference type="EMBL" id="AJR28592.1"/>
    </source>
</evidence>
<keyword evidence="9 16" id="KW-0543">Viral nucleoprotein</keyword>
<keyword evidence="7" id="KW-0946">Virion</keyword>
<evidence type="ECO:0000256" key="8">
    <source>
        <dbReference type="ARBA" id="ARBA00022884"/>
    </source>
</evidence>
<dbReference type="GO" id="GO:0019029">
    <property type="term" value="C:helical viral capsid"/>
    <property type="evidence" value="ECO:0007669"/>
    <property type="project" value="UniProtKB-KW"/>
</dbReference>
<keyword evidence="17" id="KW-1185">Reference proteome</keyword>
<dbReference type="Pfam" id="PF00945">
    <property type="entry name" value="Rhabdo_ncap"/>
    <property type="match status" value="1"/>
</dbReference>
<dbReference type="InterPro" id="IPR023330">
    <property type="entry name" value="Rhabdovirus_ncapsid_N"/>
</dbReference>
<comment type="similarity">
    <text evidence="3">Belongs to the vesiculovirus nucleocapsid protein family.</text>
</comment>
<dbReference type="RefSeq" id="YP_009505537.1">
    <property type="nucleotide sequence ID" value="NC_038287.1"/>
</dbReference>
<evidence type="ECO:0000256" key="12">
    <source>
        <dbReference type="ARBA" id="ARBA00033344"/>
    </source>
</evidence>
<dbReference type="InterPro" id="IPR035961">
    <property type="entry name" value="Rhabdovirus_nucleoprotein-like"/>
</dbReference>
<dbReference type="SUPFAM" id="SSF140809">
    <property type="entry name" value="Rhabdovirus nucleoprotein-like"/>
    <property type="match status" value="1"/>
</dbReference>
<feature type="domain" description="Rhabdovirus nucleocapsid" evidence="15">
    <location>
        <begin position="12"/>
        <end position="409"/>
    </location>
</feature>
<evidence type="ECO:0000256" key="2">
    <source>
        <dbReference type="ARBA" id="ARBA00004328"/>
    </source>
</evidence>
<keyword evidence="11" id="KW-0687">Ribonucleoprotein</keyword>